<dbReference type="SUPFAM" id="SSF53448">
    <property type="entry name" value="Nucleotide-diphospho-sugar transferases"/>
    <property type="match status" value="2"/>
</dbReference>
<protein>
    <submittedName>
        <fullName evidence="4">Glycosyltransferase</fullName>
    </submittedName>
</protein>
<dbReference type="InterPro" id="IPR029044">
    <property type="entry name" value="Nucleotide-diphossugar_trans"/>
</dbReference>
<dbReference type="RefSeq" id="WP_153490132.1">
    <property type="nucleotide sequence ID" value="NZ_VWNA01000003.1"/>
</dbReference>
<dbReference type="Gene3D" id="1.25.40.10">
    <property type="entry name" value="Tetratricopeptide repeat domain"/>
    <property type="match status" value="1"/>
</dbReference>
<evidence type="ECO:0000259" key="2">
    <source>
        <dbReference type="Pfam" id="PF00534"/>
    </source>
</evidence>
<dbReference type="CDD" id="cd04184">
    <property type="entry name" value="GT2_RfbC_Mx_like"/>
    <property type="match status" value="1"/>
</dbReference>
<dbReference type="GO" id="GO:0016757">
    <property type="term" value="F:glycosyltransferase activity"/>
    <property type="evidence" value="ECO:0007669"/>
    <property type="project" value="UniProtKB-KW"/>
</dbReference>
<dbReference type="InterPro" id="IPR001173">
    <property type="entry name" value="Glyco_trans_2-like"/>
</dbReference>
<dbReference type="InterPro" id="IPR019734">
    <property type="entry name" value="TPR_rpt"/>
</dbReference>
<dbReference type="InterPro" id="IPR011990">
    <property type="entry name" value="TPR-like_helical_dom_sf"/>
</dbReference>
<dbReference type="SUPFAM" id="SSF53756">
    <property type="entry name" value="UDP-Glycosyltransferase/glycogen phosphorylase"/>
    <property type="match status" value="1"/>
</dbReference>
<proteinExistence type="predicted"/>
<dbReference type="Proteomes" id="UP000332515">
    <property type="component" value="Unassembled WGS sequence"/>
</dbReference>
<keyword evidence="5" id="KW-1185">Reference proteome</keyword>
<gene>
    <name evidence="4" type="ORF">F0357_22015</name>
</gene>
<dbReference type="Pfam" id="PF16994">
    <property type="entry name" value="Glyco_trans_4_5"/>
    <property type="match status" value="1"/>
</dbReference>
<dbReference type="InterPro" id="IPR001296">
    <property type="entry name" value="Glyco_trans_1"/>
</dbReference>
<dbReference type="Gene3D" id="3.40.50.2000">
    <property type="entry name" value="Glycogen Phosphorylase B"/>
    <property type="match status" value="2"/>
</dbReference>
<keyword evidence="1" id="KW-0802">TPR repeat</keyword>
<dbReference type="PANTHER" id="PTHR43179">
    <property type="entry name" value="RHAMNOSYLTRANSFERASE WBBL"/>
    <property type="match status" value="1"/>
</dbReference>
<evidence type="ECO:0000256" key="1">
    <source>
        <dbReference type="PROSITE-ProRule" id="PRU00339"/>
    </source>
</evidence>
<dbReference type="PANTHER" id="PTHR43179:SF7">
    <property type="entry name" value="RHAMNOSYLTRANSFERASE WBBL"/>
    <property type="match status" value="1"/>
</dbReference>
<organism evidence="4 5">
    <name type="scientific">Segnochrobactrum spirostomi</name>
    <dbReference type="NCBI Taxonomy" id="2608987"/>
    <lineage>
        <taxon>Bacteria</taxon>
        <taxon>Pseudomonadati</taxon>
        <taxon>Pseudomonadota</taxon>
        <taxon>Alphaproteobacteria</taxon>
        <taxon>Hyphomicrobiales</taxon>
        <taxon>Segnochrobactraceae</taxon>
        <taxon>Segnochrobactrum</taxon>
    </lineage>
</organism>
<dbReference type="AlphaFoldDB" id="A0A6A7Y7J6"/>
<dbReference type="Pfam" id="PF00535">
    <property type="entry name" value="Glycos_transf_2"/>
    <property type="match status" value="2"/>
</dbReference>
<feature type="domain" description="Glycosyltransferase 2-like" evidence="3">
    <location>
        <begin position="562"/>
        <end position="688"/>
    </location>
</feature>
<evidence type="ECO:0000313" key="4">
    <source>
        <dbReference type="EMBL" id="MQT15284.1"/>
    </source>
</evidence>
<dbReference type="SUPFAM" id="SSF48452">
    <property type="entry name" value="TPR-like"/>
    <property type="match status" value="1"/>
</dbReference>
<dbReference type="CDD" id="cd03801">
    <property type="entry name" value="GT4_PimA-like"/>
    <property type="match status" value="1"/>
</dbReference>
<dbReference type="PROSITE" id="PS50005">
    <property type="entry name" value="TPR"/>
    <property type="match status" value="1"/>
</dbReference>
<dbReference type="SMART" id="SM00028">
    <property type="entry name" value="TPR"/>
    <property type="match status" value="2"/>
</dbReference>
<feature type="domain" description="Glycosyltransferase 2-like" evidence="3">
    <location>
        <begin position="309"/>
        <end position="469"/>
    </location>
</feature>
<feature type="repeat" description="TPR" evidence="1">
    <location>
        <begin position="65"/>
        <end position="98"/>
    </location>
</feature>
<dbReference type="EMBL" id="VWNA01000003">
    <property type="protein sequence ID" value="MQT15284.1"/>
    <property type="molecule type" value="Genomic_DNA"/>
</dbReference>
<reference evidence="4 5" key="1">
    <citation type="submission" date="2019-09" db="EMBL/GenBank/DDBJ databases">
        <title>Segnochrobactrum spirostomi gen. nov., sp. nov., isolated from the ciliate Spirostomum cf. yagiui and description of a novel family, Segnochrobactraceae fam. nov. within the order Rhizobiales of the class Alphaproteobacteria.</title>
        <authorList>
            <person name="Akter S."/>
            <person name="Shazib S.U.A."/>
            <person name="Shin M.K."/>
        </authorList>
    </citation>
    <scope>NUCLEOTIDE SEQUENCE [LARGE SCALE GENOMIC DNA]</scope>
    <source>
        <strain evidence="4 5">Sp-1</strain>
    </source>
</reference>
<evidence type="ECO:0000313" key="5">
    <source>
        <dbReference type="Proteomes" id="UP000332515"/>
    </source>
</evidence>
<dbReference type="Pfam" id="PF00534">
    <property type="entry name" value="Glycos_transf_1"/>
    <property type="match status" value="1"/>
</dbReference>
<dbReference type="InterPro" id="IPR041693">
    <property type="entry name" value="Glyco_trans_4_5"/>
</dbReference>
<evidence type="ECO:0000259" key="3">
    <source>
        <dbReference type="Pfam" id="PF00535"/>
    </source>
</evidence>
<feature type="domain" description="Glycosyl transferase family 1" evidence="2">
    <location>
        <begin position="1005"/>
        <end position="1159"/>
    </location>
</feature>
<sequence length="1191" mass="131006">MKDRTLERAANLIASISGRRRTSVDHVVVELSVTPRAGDEQRDLGNWHEAAIEYKRYLDKVPNDAAITVQLGHALKESGQYKAALAAYRSAAILAPNDADIFLQMGHLAKVMGDEVAMITGYTRAFELDPDLNEVYKELLAYAPRTSRGWSRALFEGSNGSPSNLAPPNEPVIRAASPAGSAVEDSIRAAMDTKRVARAIRQFPIRLPLSTIEQNYALSKFGVFNSTYGDAAGVFAALAGLSGAWVDQPVDPTCLFAFGAVPSRRADPRMTRHANRLLQNYQSMQLAATERLMLRPDLKCSVTTGPLISVLLPVYKGPSVYLERAILSVLLQTYQNIQLCIVDDYSQSRDVTALLSYYAEQDPRVSLVVHEANLGIAEATNSALNIAVGDYVALLDHDDMLAYDALELIASRINDDPRIDLLYTDECKIDGDDIVEELFTKPDWSPVLLTSVMYTGHLSVYKRKFVDKLGRFRSQFNFSQDYDLALRAAEASPRVVHLAECLYGWRMIAGSAAQGEKPMARLSNVGSLQAAADRRGLHGTAIGLQFSNRIHLGRPSEPPLVSLIIPSDNENNIAATLASLKLMTSYPNFEIIVVTNSECGRTCERKYAESGARYIDYDMPYNFSDKCNYGARAASGRYLVFFNDDVRVIDEDWLDAIIEAFSFEDVAIVGPKLLYENGGIQHGGMVTGVRGLVGTAFHSFPDKTTAHFCFAQSAREVSLICGACLAIKADVFVSVGGFDAVNTPIAHSDVDLCFKVREAGFSCVYTPHTKLTHIGHLSIGEAKKTWTGPAKKDKADIYLLRRWGKMCSYDPYFPPGMRDIIYHDSIEYYQLHVGGRSVVAGGRDILIVSHDLSASGAPKVAFDIAKCLVSEGNYVLVVSPEDGPFRSRYMDIGADVIIDPLCASGENRDFFALAKNFDVVIVNTVVLWPVCNQLAQATNVFWYVHETELVNHIARHNPAVGREAGSLTVWAGSHKAANALESIGVSSTVIEYGVEPWDFDRVEAHRDKVVISVMGTYEPRKGQDLALLAFQLLPDSVRESCELRFAGRVNDKVFYEAIVEIGRGEACVRHLGELTLHDYVGKMSETDIVLCPSRDDTLPLVSLDALANGKILICTSETGTSAYVRSGESGYVSASGAPPDIAEALRWAIMDRDEWPNISVAARRVFEENFSMPRFRARIMQEFASKGVAIE</sequence>
<comment type="caution">
    <text evidence="4">The sequence shown here is derived from an EMBL/GenBank/DDBJ whole genome shotgun (WGS) entry which is preliminary data.</text>
</comment>
<name>A0A6A7Y7J6_9HYPH</name>
<accession>A0A6A7Y7J6</accession>
<keyword evidence="4" id="KW-0808">Transferase</keyword>
<dbReference type="Gene3D" id="3.90.550.10">
    <property type="entry name" value="Spore Coat Polysaccharide Biosynthesis Protein SpsA, Chain A"/>
    <property type="match status" value="2"/>
</dbReference>